<gene>
    <name evidence="2" type="ORF">CBM15_07875</name>
</gene>
<comment type="caution">
    <text evidence="2">The sequence shown here is derived from an EMBL/GenBank/DDBJ whole genome shotgun (WGS) entry which is preliminary data.</text>
</comment>
<accession>A0ABX3ZIK3</accession>
<name>A0ABX3ZIK3_9BACL</name>
<dbReference type="EMBL" id="NHNT01000003">
    <property type="protein sequence ID" value="OUZ39569.1"/>
    <property type="molecule type" value="Genomic_DNA"/>
</dbReference>
<dbReference type="Gene3D" id="3.90.226.10">
    <property type="entry name" value="2-enoyl-CoA Hydratase, Chain A, domain 1"/>
    <property type="match status" value="1"/>
</dbReference>
<organism evidence="2 3">
    <name type="scientific">Solibacillus kalamii</name>
    <dbReference type="NCBI Taxonomy" id="1748298"/>
    <lineage>
        <taxon>Bacteria</taxon>
        <taxon>Bacillati</taxon>
        <taxon>Bacillota</taxon>
        <taxon>Bacilli</taxon>
        <taxon>Bacillales</taxon>
        <taxon>Caryophanaceae</taxon>
        <taxon>Solibacillus</taxon>
    </lineage>
</organism>
<dbReference type="InterPro" id="IPR005151">
    <property type="entry name" value="Tail-specific_protease"/>
</dbReference>
<sequence>MYTKTEIFNDIVSILKNDYAGYEDKKKYNYPERYTVTNNMDDATFTQTIQEYLYGFKDGHLSFRNKKSEVPFRGFRVRRYEDALYVTEILGELHLHVGDKIIAIDDDSINLAASRYSTYLQHDIFERQTWNNLLPFVEHITYERDGEQYELDLSEYSRPAYTPIYDLKQLDENTVYIKLTDFGQSEPIQKMMEEHEVLLNSIQNIIFDVRVNYGGNDLFYFPLVGYTIDETVRASQIVQPDEAMYTNYTANNCDLWIESLSDYLKQPLDEATKAFLEKEIQKFKTNYGIGMKKVEDNEDFIFEPKGNAQKVFILSDVTCGSSGETFIKNLKHSPKVIVIGRPTMGILDYFNVTTKNYGNFEFSYSISKIYEKNHNNATGTLPHIHIPWTPQHLVEDVDLNYALSLRESVLLEESISPKEIIDVQMEMQTFDMSKSDTWTDEQWAIWRGDEYMYDDVGIKLLLLDDQDLFMKIMGISHNEITDAMNFSFDVVNKMSQPIALQFVEWTIEGKTFDLSHEPFIIINANSDVPRFRKNIIRSYKDDWQHTAITVNLLHAITFKPIRTLQFSIQKVFTQLF</sequence>
<keyword evidence="3" id="KW-1185">Reference proteome</keyword>
<feature type="domain" description="Tail specific protease" evidence="1">
    <location>
        <begin position="174"/>
        <end position="385"/>
    </location>
</feature>
<protein>
    <recommendedName>
        <fullName evidence="1">Tail specific protease domain-containing protein</fullName>
    </recommendedName>
</protein>
<reference evidence="2 3" key="1">
    <citation type="journal article" date="2017" name="Int. J. Syst. Evol. Microbiol.">
        <title>Solibacillus kalamii sp. nov., isolated from a high-efficiency particulate arrestance filter system used in the International Space Station.</title>
        <authorList>
            <person name="Checinska Sielaff A."/>
            <person name="Kumar R.M."/>
            <person name="Pal D."/>
            <person name="Mayilraj S."/>
            <person name="Venkateswaran K."/>
        </authorList>
    </citation>
    <scope>NUCLEOTIDE SEQUENCE [LARGE SCALE GENOMIC DNA]</scope>
    <source>
        <strain evidence="2 3">ISSFR-015</strain>
    </source>
</reference>
<evidence type="ECO:0000313" key="3">
    <source>
        <dbReference type="Proteomes" id="UP000196594"/>
    </source>
</evidence>
<proteinExistence type="predicted"/>
<evidence type="ECO:0000313" key="2">
    <source>
        <dbReference type="EMBL" id="OUZ39569.1"/>
    </source>
</evidence>
<dbReference type="InterPro" id="IPR029045">
    <property type="entry name" value="ClpP/crotonase-like_dom_sf"/>
</dbReference>
<evidence type="ECO:0000259" key="1">
    <source>
        <dbReference type="Pfam" id="PF03572"/>
    </source>
</evidence>
<dbReference type="RefSeq" id="WP_087616933.1">
    <property type="nucleotide sequence ID" value="NZ_JAFBEY010000001.1"/>
</dbReference>
<dbReference type="SUPFAM" id="SSF52096">
    <property type="entry name" value="ClpP/crotonase"/>
    <property type="match status" value="1"/>
</dbReference>
<dbReference type="Proteomes" id="UP000196594">
    <property type="component" value="Unassembled WGS sequence"/>
</dbReference>
<dbReference type="Pfam" id="PF03572">
    <property type="entry name" value="Peptidase_S41"/>
    <property type="match status" value="1"/>
</dbReference>